<name>A0AAV4EHV4_9GAST</name>
<comment type="caution">
    <text evidence="3">The sequence shown here is derived from an EMBL/GenBank/DDBJ whole genome shotgun (WGS) entry which is preliminary data.</text>
</comment>
<dbReference type="Proteomes" id="UP000762676">
    <property type="component" value="Unassembled WGS sequence"/>
</dbReference>
<feature type="chain" id="PRO_5043819953" evidence="2">
    <location>
        <begin position="27"/>
        <end position="205"/>
    </location>
</feature>
<reference evidence="3 4" key="1">
    <citation type="journal article" date="2021" name="Elife">
        <title>Chloroplast acquisition without the gene transfer in kleptoplastic sea slugs, Plakobranchus ocellatus.</title>
        <authorList>
            <person name="Maeda T."/>
            <person name="Takahashi S."/>
            <person name="Yoshida T."/>
            <person name="Shimamura S."/>
            <person name="Takaki Y."/>
            <person name="Nagai Y."/>
            <person name="Toyoda A."/>
            <person name="Suzuki Y."/>
            <person name="Arimoto A."/>
            <person name="Ishii H."/>
            <person name="Satoh N."/>
            <person name="Nishiyama T."/>
            <person name="Hasebe M."/>
            <person name="Maruyama T."/>
            <person name="Minagawa J."/>
            <person name="Obokata J."/>
            <person name="Shigenobu S."/>
        </authorList>
    </citation>
    <scope>NUCLEOTIDE SEQUENCE [LARGE SCALE GENOMIC DNA]</scope>
</reference>
<accession>A0AAV4EHV4</accession>
<gene>
    <name evidence="3" type="ORF">ElyMa_001820000</name>
</gene>
<evidence type="ECO:0000313" key="4">
    <source>
        <dbReference type="Proteomes" id="UP000762676"/>
    </source>
</evidence>
<evidence type="ECO:0000256" key="2">
    <source>
        <dbReference type="SAM" id="SignalP"/>
    </source>
</evidence>
<keyword evidence="2" id="KW-0732">Signal</keyword>
<evidence type="ECO:0000256" key="1">
    <source>
        <dbReference type="SAM" id="MobiDB-lite"/>
    </source>
</evidence>
<organism evidence="3 4">
    <name type="scientific">Elysia marginata</name>
    <dbReference type="NCBI Taxonomy" id="1093978"/>
    <lineage>
        <taxon>Eukaryota</taxon>
        <taxon>Metazoa</taxon>
        <taxon>Spiralia</taxon>
        <taxon>Lophotrochozoa</taxon>
        <taxon>Mollusca</taxon>
        <taxon>Gastropoda</taxon>
        <taxon>Heterobranchia</taxon>
        <taxon>Euthyneura</taxon>
        <taxon>Panpulmonata</taxon>
        <taxon>Sacoglossa</taxon>
        <taxon>Placobranchoidea</taxon>
        <taxon>Plakobranchidae</taxon>
        <taxon>Elysia</taxon>
    </lineage>
</organism>
<sequence>MYQRLSDSIPVLLAVVSSLCLSQALASSTCDYHGTPHPRGHCGAALFRIHRNVCNVLRIHHPEFFRNAVTSSTEKRAASGNYSKLAEQQKLSMVVHMLRNAMEPEEQQVNLEPQQLPTKTERDYGQGDSLSSFGNEPLGSLGNWPDAQFLTEDTLEEANWLSDLLKGRGKRATTQEDKRVPPLATPLMALKKRSQGEQIYEIPQG</sequence>
<dbReference type="EMBL" id="BMAT01003672">
    <property type="protein sequence ID" value="GFR60350.1"/>
    <property type="molecule type" value="Genomic_DNA"/>
</dbReference>
<protein>
    <submittedName>
        <fullName evidence="3">Insulin-like 7</fullName>
    </submittedName>
</protein>
<feature type="signal peptide" evidence="2">
    <location>
        <begin position="1"/>
        <end position="26"/>
    </location>
</feature>
<keyword evidence="4" id="KW-1185">Reference proteome</keyword>
<proteinExistence type="predicted"/>
<dbReference type="AlphaFoldDB" id="A0AAV4EHV4"/>
<evidence type="ECO:0000313" key="3">
    <source>
        <dbReference type="EMBL" id="GFR60350.1"/>
    </source>
</evidence>
<feature type="compositionally biased region" description="Polar residues" evidence="1">
    <location>
        <begin position="107"/>
        <end position="118"/>
    </location>
</feature>
<feature type="region of interest" description="Disordered" evidence="1">
    <location>
        <begin position="104"/>
        <end position="138"/>
    </location>
</feature>